<feature type="domain" description="DnaD N-terminal" evidence="1">
    <location>
        <begin position="17"/>
        <end position="102"/>
    </location>
</feature>
<evidence type="ECO:0000313" key="3">
    <source>
        <dbReference type="Proteomes" id="UP000019450"/>
    </source>
</evidence>
<dbReference type="AlphaFoldDB" id="W8GRZ6"/>
<evidence type="ECO:0000259" key="1">
    <source>
        <dbReference type="Pfam" id="PF21984"/>
    </source>
</evidence>
<dbReference type="EMBL" id="CP006932">
    <property type="protein sequence ID" value="AHK22210.1"/>
    <property type="molecule type" value="Genomic_DNA"/>
</dbReference>
<proteinExistence type="predicted"/>
<dbReference type="InterPro" id="IPR036388">
    <property type="entry name" value="WH-like_DNA-bd_sf"/>
</dbReference>
<dbReference type="STRING" id="1427984.X271_00097"/>
<dbReference type="InterPro" id="IPR053843">
    <property type="entry name" value="DnaD_N"/>
</dbReference>
<keyword evidence="3" id="KW-1185">Reference proteome</keyword>
<gene>
    <name evidence="2" type="ORF">X271_00097</name>
</gene>
<dbReference type="Gene3D" id="1.10.10.10">
    <property type="entry name" value="Winged helix-like DNA-binding domain superfamily/Winged helix DNA-binding domain"/>
    <property type="match status" value="1"/>
</dbReference>
<dbReference type="Proteomes" id="UP000019450">
    <property type="component" value="Chromosome"/>
</dbReference>
<evidence type="ECO:0000313" key="2">
    <source>
        <dbReference type="EMBL" id="AHK22210.1"/>
    </source>
</evidence>
<organism evidence="2 3">
    <name type="scientific">Candidatus Hepatoplasma crinochetorum Av</name>
    <dbReference type="NCBI Taxonomy" id="1427984"/>
    <lineage>
        <taxon>Bacteria</taxon>
        <taxon>Bacillati</taxon>
        <taxon>Mycoplasmatota</taxon>
        <taxon>Mollicutes</taxon>
        <taxon>Candidatus Hepatoplasmataceae</taxon>
        <taxon>Candidatus Hepatoplasma</taxon>
    </lineage>
</organism>
<sequence length="192" mass="23006">MIDIRSLLQDNLINKERLLLKKYKLLGLKEQEVLLVISILNFDLSENISLNKIAKGLDISKSDADNILTSLVQQKLIKIDLKGREISFNLNNLWERLLNLYYIPKNNSTKEDRYYWFIKRMNFTNVTSIKVKFENWIDQNLWGKIIETIDKLEKFNFNFSISWEEFEKIIEEDIKPHKKDINQILHTNWLTE</sequence>
<name>W8GRZ6_9MOLU</name>
<reference evidence="2 3" key="1">
    <citation type="journal article" date="2014" name="Genome Biol. Evol.">
        <title>Phylogenomics of "Candidatus Hepatoplasma crinochetorum," a Lineage of Mollicutes Associated with Noninsect Arthropods.</title>
        <authorList>
            <person name="Leclercq S."/>
            <person name="Dittmer J."/>
            <person name="Bouchon D."/>
            <person name="Cordaux R."/>
        </authorList>
    </citation>
    <scope>NUCLEOTIDE SEQUENCE [LARGE SCALE GENOMIC DNA]</scope>
    <source>
        <strain evidence="2 3">Av</strain>
    </source>
</reference>
<dbReference type="Pfam" id="PF21984">
    <property type="entry name" value="DnaD_N"/>
    <property type="match status" value="1"/>
</dbReference>
<dbReference type="RefSeq" id="WP_025208511.1">
    <property type="nucleotide sequence ID" value="NZ_CP006932.1"/>
</dbReference>
<protein>
    <submittedName>
        <fullName evidence="2">Chromosome replication initiation protein-like protein</fullName>
    </submittedName>
</protein>
<accession>W8GRZ6</accession>
<dbReference type="HOGENOM" id="CLU_1412895_0_0_14"/>
<dbReference type="KEGG" id="hcr:X271_00097"/>